<gene>
    <name evidence="1" type="ORF">GCM10011510_11000</name>
</gene>
<dbReference type="RefSeq" id="WP_068992007.1">
    <property type="nucleotide sequence ID" value="NZ_BMJN01000016.1"/>
</dbReference>
<dbReference type="GO" id="GO:0032259">
    <property type="term" value="P:methylation"/>
    <property type="evidence" value="ECO:0007669"/>
    <property type="project" value="UniProtKB-KW"/>
</dbReference>
<dbReference type="EMBL" id="BMJN01000016">
    <property type="protein sequence ID" value="GGE31492.1"/>
    <property type="molecule type" value="Genomic_DNA"/>
</dbReference>
<keyword evidence="2" id="KW-1185">Reference proteome</keyword>
<accession>A0A917A727</accession>
<organism evidence="1 2">
    <name type="scientific">Streptococcus himalayensis</name>
    <dbReference type="NCBI Taxonomy" id="1888195"/>
    <lineage>
        <taxon>Bacteria</taxon>
        <taxon>Bacillati</taxon>
        <taxon>Bacillota</taxon>
        <taxon>Bacilli</taxon>
        <taxon>Lactobacillales</taxon>
        <taxon>Streptococcaceae</taxon>
        <taxon>Streptococcus</taxon>
    </lineage>
</organism>
<dbReference type="Proteomes" id="UP000660801">
    <property type="component" value="Unassembled WGS sequence"/>
</dbReference>
<dbReference type="PANTHER" id="PTHR38451:SF1">
    <property type="entry name" value="TRNA (ADENINE(22)-N(1))-METHYLTRANSFERASE"/>
    <property type="match status" value="1"/>
</dbReference>
<reference evidence="1" key="1">
    <citation type="journal article" date="2014" name="Int. J. Syst. Evol. Microbiol.">
        <title>Complete genome sequence of Corynebacterium casei LMG S-19264T (=DSM 44701T), isolated from a smear-ripened cheese.</title>
        <authorList>
            <consortium name="US DOE Joint Genome Institute (JGI-PGF)"/>
            <person name="Walter F."/>
            <person name="Albersmeier A."/>
            <person name="Kalinowski J."/>
            <person name="Ruckert C."/>
        </authorList>
    </citation>
    <scope>NUCLEOTIDE SEQUENCE</scope>
    <source>
        <strain evidence="1">CGMCC 1.15533</strain>
    </source>
</reference>
<evidence type="ECO:0000313" key="2">
    <source>
        <dbReference type="Proteomes" id="UP000660801"/>
    </source>
</evidence>
<dbReference type="Gene3D" id="3.40.50.150">
    <property type="entry name" value="Vaccinia Virus protein VP39"/>
    <property type="match status" value="1"/>
</dbReference>
<reference evidence="1" key="2">
    <citation type="submission" date="2020-09" db="EMBL/GenBank/DDBJ databases">
        <authorList>
            <person name="Sun Q."/>
            <person name="Zhou Y."/>
        </authorList>
    </citation>
    <scope>NUCLEOTIDE SEQUENCE</scope>
    <source>
        <strain evidence="1">CGMCC 1.15533</strain>
    </source>
</reference>
<name>A0A917A727_9STRE</name>
<dbReference type="InterPro" id="IPR006901">
    <property type="entry name" value="TrmK"/>
</dbReference>
<evidence type="ECO:0000313" key="1">
    <source>
        <dbReference type="EMBL" id="GGE31492.1"/>
    </source>
</evidence>
<dbReference type="PIRSF" id="PIRSF018637">
    <property type="entry name" value="TrmK"/>
    <property type="match status" value="1"/>
</dbReference>
<dbReference type="Pfam" id="PF04816">
    <property type="entry name" value="TrmK"/>
    <property type="match status" value="1"/>
</dbReference>
<dbReference type="GO" id="GO:0160105">
    <property type="term" value="F:tRNA (adenine(22)-N1)-methyltransferase activity"/>
    <property type="evidence" value="ECO:0007669"/>
    <property type="project" value="InterPro"/>
</dbReference>
<dbReference type="AlphaFoldDB" id="A0A917A727"/>
<keyword evidence="1" id="KW-0489">Methyltransferase</keyword>
<keyword evidence="1" id="KW-0808">Transferase</keyword>
<sequence>MQRKQISKRLATVGSFVPQGARLVDIGSDHAYLPIALVQKGQIKAAIAGEVVAGPYQSACQNVAEHSLQDKIEVRLANGLAAFEVLDQMDTLVVAGMGGRLISEILAADEEKLSTLKRLILQPNNHEDRLRSWLHEHGWVLIAEEILEEAGKVYEIMVAEKGSQTLSSQEVCFGPYLLKEKSAIFQQKWQKEQEKLSQALARIPATHELERQVLTQKIQEIKEVLDVSK</sequence>
<dbReference type="OrthoDB" id="5881184at2"/>
<protein>
    <submittedName>
        <fullName evidence="1">SAM-dependent methyltransferase</fullName>
    </submittedName>
</protein>
<comment type="caution">
    <text evidence="1">The sequence shown here is derived from an EMBL/GenBank/DDBJ whole genome shotgun (WGS) entry which is preliminary data.</text>
</comment>
<dbReference type="InterPro" id="IPR029063">
    <property type="entry name" value="SAM-dependent_MTases_sf"/>
</dbReference>
<dbReference type="SUPFAM" id="SSF53335">
    <property type="entry name" value="S-adenosyl-L-methionine-dependent methyltransferases"/>
    <property type="match status" value="1"/>
</dbReference>
<dbReference type="PANTHER" id="PTHR38451">
    <property type="entry name" value="TRNA (ADENINE(22)-N(1))-METHYLTRANSFERASE"/>
    <property type="match status" value="1"/>
</dbReference>
<dbReference type="Gene3D" id="1.10.287.1890">
    <property type="match status" value="1"/>
</dbReference>
<proteinExistence type="predicted"/>